<dbReference type="Pfam" id="PF10173">
    <property type="entry name" value="Mit_KHE1"/>
    <property type="match status" value="1"/>
</dbReference>
<sequence>MVQSQIDHLKIPQNQLKPIPLYHPTFQHSNSIIDQLKLFKDDSYAKHMKYAILCGIGVPISLPLAIIPLVPNVPGLYLAYRFYCNVKLLMGAKHLDYLLQDDQHLLFKPQGKIDAIYRLDNFANELLDQSEVSKNFDEEKVLVTEDIIEGLVNHFHLHHLKSELIKAMNQESKRINQNLKVNDIVE</sequence>
<evidence type="ECO:0008006" key="4">
    <source>
        <dbReference type="Google" id="ProtNLM"/>
    </source>
</evidence>
<evidence type="ECO:0000256" key="1">
    <source>
        <dbReference type="SAM" id="Phobius"/>
    </source>
</evidence>
<reference evidence="2 3" key="1">
    <citation type="submission" date="2022-09" db="EMBL/GenBank/DDBJ databases">
        <authorList>
            <person name="Palmer J.M."/>
        </authorList>
    </citation>
    <scope>NUCLEOTIDE SEQUENCE [LARGE SCALE GENOMIC DNA]</scope>
    <source>
        <strain evidence="2 3">DSM 7382</strain>
    </source>
</reference>
<organism evidence="2 3">
    <name type="scientific">Cerrena zonata</name>
    <dbReference type="NCBI Taxonomy" id="2478898"/>
    <lineage>
        <taxon>Eukaryota</taxon>
        <taxon>Fungi</taxon>
        <taxon>Dikarya</taxon>
        <taxon>Basidiomycota</taxon>
        <taxon>Agaricomycotina</taxon>
        <taxon>Agaricomycetes</taxon>
        <taxon>Polyporales</taxon>
        <taxon>Cerrenaceae</taxon>
        <taxon>Cerrena</taxon>
    </lineage>
</organism>
<keyword evidence="1" id="KW-1133">Transmembrane helix</keyword>
<feature type="transmembrane region" description="Helical" evidence="1">
    <location>
        <begin position="50"/>
        <end position="70"/>
    </location>
</feature>
<protein>
    <recommendedName>
        <fullName evidence="4">Letm1 RBD domain-containing protein</fullName>
    </recommendedName>
</protein>
<dbReference type="AlphaFoldDB" id="A0AAW0FZ73"/>
<keyword evidence="1" id="KW-0472">Membrane</keyword>
<dbReference type="EMBL" id="JASBNA010000033">
    <property type="protein sequence ID" value="KAK7682953.1"/>
    <property type="molecule type" value="Genomic_DNA"/>
</dbReference>
<evidence type="ECO:0000313" key="3">
    <source>
        <dbReference type="Proteomes" id="UP001385951"/>
    </source>
</evidence>
<dbReference type="PANTHER" id="PTHR28062:SF1">
    <property type="entry name" value="TRANSMEMBRANE PROTEIN"/>
    <property type="match status" value="1"/>
</dbReference>
<dbReference type="GO" id="GO:0005743">
    <property type="term" value="C:mitochondrial inner membrane"/>
    <property type="evidence" value="ECO:0007669"/>
    <property type="project" value="TreeGrafter"/>
</dbReference>
<comment type="caution">
    <text evidence="2">The sequence shown here is derived from an EMBL/GenBank/DDBJ whole genome shotgun (WGS) entry which is preliminary data.</text>
</comment>
<name>A0AAW0FZ73_9APHY</name>
<gene>
    <name evidence="2" type="ORF">QCA50_013986</name>
</gene>
<keyword evidence="1" id="KW-0812">Transmembrane</keyword>
<dbReference type="GO" id="GO:0006813">
    <property type="term" value="P:potassium ion transport"/>
    <property type="evidence" value="ECO:0007669"/>
    <property type="project" value="TreeGrafter"/>
</dbReference>
<evidence type="ECO:0000313" key="2">
    <source>
        <dbReference type="EMBL" id="KAK7682953.1"/>
    </source>
</evidence>
<dbReference type="InterPro" id="IPR018786">
    <property type="entry name" value="Mit_KHE1"/>
</dbReference>
<proteinExistence type="predicted"/>
<keyword evidence="3" id="KW-1185">Reference proteome</keyword>
<accession>A0AAW0FZ73</accession>
<dbReference type="GO" id="GO:1902600">
    <property type="term" value="P:proton transmembrane transport"/>
    <property type="evidence" value="ECO:0007669"/>
    <property type="project" value="TreeGrafter"/>
</dbReference>
<dbReference type="PANTHER" id="PTHR28062">
    <property type="entry name" value="K+-H+ EXCHANGE-LIKE PROTEIN"/>
    <property type="match status" value="1"/>
</dbReference>
<dbReference type="Proteomes" id="UP001385951">
    <property type="component" value="Unassembled WGS sequence"/>
</dbReference>